<dbReference type="GO" id="GO:0003700">
    <property type="term" value="F:DNA-binding transcription factor activity"/>
    <property type="evidence" value="ECO:0007669"/>
    <property type="project" value="InterPro"/>
</dbReference>
<evidence type="ECO:0000256" key="1">
    <source>
        <dbReference type="ARBA" id="ARBA00023125"/>
    </source>
</evidence>
<evidence type="ECO:0000259" key="2">
    <source>
        <dbReference type="Pfam" id="PF01022"/>
    </source>
</evidence>
<gene>
    <name evidence="3" type="ORF">EFBL_1642</name>
</gene>
<keyword evidence="1" id="KW-0238">DNA-binding</keyword>
<dbReference type="InterPro" id="IPR001845">
    <property type="entry name" value="HTH_ArsR_DNA-bd_dom"/>
</dbReference>
<dbReference type="EMBL" id="BDUF01000044">
    <property type="protein sequence ID" value="GAX90016.1"/>
    <property type="molecule type" value="Genomic_DNA"/>
</dbReference>
<evidence type="ECO:0000313" key="3">
    <source>
        <dbReference type="EMBL" id="GAX90016.1"/>
    </source>
</evidence>
<feature type="domain" description="HTH arsR-type" evidence="2">
    <location>
        <begin position="16"/>
        <end position="35"/>
    </location>
</feature>
<reference evidence="4" key="1">
    <citation type="submission" date="2017-07" db="EMBL/GenBank/DDBJ databases">
        <title>Draft genome sequence of Effusibacillus lacus strain skLN1.</title>
        <authorList>
            <person name="Watanabe M."/>
            <person name="Kojima H."/>
            <person name="Fukui M."/>
        </authorList>
    </citation>
    <scope>NUCLEOTIDE SEQUENCE [LARGE SCALE GENOMIC DNA]</scope>
    <source>
        <strain evidence="4">skLN1</strain>
    </source>
</reference>
<evidence type="ECO:0000313" key="4">
    <source>
        <dbReference type="Proteomes" id="UP000217785"/>
    </source>
</evidence>
<dbReference type="Gene3D" id="1.10.10.10">
    <property type="entry name" value="Winged helix-like DNA-binding domain superfamily/Winged helix DNA-binding domain"/>
    <property type="match status" value="1"/>
</dbReference>
<dbReference type="CDD" id="cd00090">
    <property type="entry name" value="HTH_ARSR"/>
    <property type="match status" value="1"/>
</dbReference>
<organism evidence="3 4">
    <name type="scientific">Effusibacillus lacus</name>
    <dbReference type="NCBI Taxonomy" id="1348429"/>
    <lineage>
        <taxon>Bacteria</taxon>
        <taxon>Bacillati</taxon>
        <taxon>Bacillota</taxon>
        <taxon>Bacilli</taxon>
        <taxon>Bacillales</taxon>
        <taxon>Alicyclobacillaceae</taxon>
        <taxon>Effusibacillus</taxon>
    </lineage>
</organism>
<name>A0A292YLI3_9BACL</name>
<dbReference type="InterPro" id="IPR036390">
    <property type="entry name" value="WH_DNA-bd_sf"/>
</dbReference>
<sequence length="66" mass="7366">MNVIAFQSGSALEVPIAKSTLSHHFKVFREAGIINTRIEGTQRFISLRRDDLDARFPGFTVDFAGI</sequence>
<keyword evidence="4" id="KW-1185">Reference proteome</keyword>
<protein>
    <submittedName>
        <fullName evidence="3">Transcriptional regulator</fullName>
    </submittedName>
</protein>
<dbReference type="SUPFAM" id="SSF46785">
    <property type="entry name" value="Winged helix' DNA-binding domain"/>
    <property type="match status" value="1"/>
</dbReference>
<dbReference type="Proteomes" id="UP000217785">
    <property type="component" value="Unassembled WGS sequence"/>
</dbReference>
<dbReference type="GO" id="GO:0003677">
    <property type="term" value="F:DNA binding"/>
    <property type="evidence" value="ECO:0007669"/>
    <property type="project" value="UniProtKB-KW"/>
</dbReference>
<proteinExistence type="predicted"/>
<dbReference type="InterPro" id="IPR011991">
    <property type="entry name" value="ArsR-like_HTH"/>
</dbReference>
<dbReference type="Pfam" id="PF01022">
    <property type="entry name" value="HTH_5"/>
    <property type="match status" value="1"/>
</dbReference>
<accession>A0A292YLI3</accession>
<dbReference type="InterPro" id="IPR036388">
    <property type="entry name" value="WH-like_DNA-bd_sf"/>
</dbReference>
<dbReference type="AlphaFoldDB" id="A0A292YLI3"/>
<comment type="caution">
    <text evidence="3">The sequence shown here is derived from an EMBL/GenBank/DDBJ whole genome shotgun (WGS) entry which is preliminary data.</text>
</comment>